<dbReference type="PANTHER" id="PTHR43124:SF3">
    <property type="entry name" value="CHLORAMPHENICOL EFFLUX PUMP RV0191"/>
    <property type="match status" value="1"/>
</dbReference>
<dbReference type="PROSITE" id="PS50850">
    <property type="entry name" value="MFS"/>
    <property type="match status" value="1"/>
</dbReference>
<dbReference type="InterPro" id="IPR050189">
    <property type="entry name" value="MFS_Efflux_Transporters"/>
</dbReference>
<keyword evidence="4 6" id="KW-1133">Transmembrane helix</keyword>
<keyword evidence="2" id="KW-1003">Cell membrane</keyword>
<gene>
    <name evidence="8" type="ORF">AWB64_05885</name>
</gene>
<feature type="transmembrane region" description="Helical" evidence="6">
    <location>
        <begin position="289"/>
        <end position="309"/>
    </location>
</feature>
<dbReference type="OrthoDB" id="9771451at2"/>
<evidence type="ECO:0000256" key="2">
    <source>
        <dbReference type="ARBA" id="ARBA00022475"/>
    </source>
</evidence>
<dbReference type="GO" id="GO:0005886">
    <property type="term" value="C:plasma membrane"/>
    <property type="evidence" value="ECO:0007669"/>
    <property type="project" value="UniProtKB-SubCell"/>
</dbReference>
<dbReference type="InterPro" id="IPR020846">
    <property type="entry name" value="MFS_dom"/>
</dbReference>
<evidence type="ECO:0000256" key="4">
    <source>
        <dbReference type="ARBA" id="ARBA00022989"/>
    </source>
</evidence>
<protein>
    <submittedName>
        <fullName evidence="8">D-galactonate transporter</fullName>
    </submittedName>
</protein>
<feature type="transmembrane region" description="Helical" evidence="6">
    <location>
        <begin position="12"/>
        <end position="34"/>
    </location>
</feature>
<dbReference type="PANTHER" id="PTHR43124">
    <property type="entry name" value="PURINE EFFLUX PUMP PBUE"/>
    <property type="match status" value="1"/>
</dbReference>
<feature type="transmembrane region" description="Helical" evidence="6">
    <location>
        <begin position="84"/>
        <end position="107"/>
    </location>
</feature>
<comment type="subcellular location">
    <subcellularLocation>
        <location evidence="1">Cell membrane</location>
        <topology evidence="1">Multi-pass membrane protein</topology>
    </subcellularLocation>
</comment>
<feature type="domain" description="Major facilitator superfamily (MFS) profile" evidence="7">
    <location>
        <begin position="1"/>
        <end position="401"/>
    </location>
</feature>
<keyword evidence="5 6" id="KW-0472">Membrane</keyword>
<dbReference type="Gene3D" id="1.20.1250.20">
    <property type="entry name" value="MFS general substrate transporter like domains"/>
    <property type="match status" value="2"/>
</dbReference>
<evidence type="ECO:0000256" key="3">
    <source>
        <dbReference type="ARBA" id="ARBA00022692"/>
    </source>
</evidence>
<evidence type="ECO:0000256" key="1">
    <source>
        <dbReference type="ARBA" id="ARBA00004651"/>
    </source>
</evidence>
<dbReference type="EMBL" id="FCOC02000032">
    <property type="protein sequence ID" value="SAL53739.1"/>
    <property type="molecule type" value="Genomic_DNA"/>
</dbReference>
<feature type="transmembrane region" description="Helical" evidence="6">
    <location>
        <begin position="257"/>
        <end position="277"/>
    </location>
</feature>
<feature type="transmembrane region" description="Helical" evidence="6">
    <location>
        <begin position="54"/>
        <end position="72"/>
    </location>
</feature>
<accession>A0A158IBU1</accession>
<dbReference type="AlphaFoldDB" id="A0A158IBU1"/>
<keyword evidence="3 6" id="KW-0812">Transmembrane</keyword>
<dbReference type="InterPro" id="IPR011701">
    <property type="entry name" value="MFS"/>
</dbReference>
<feature type="transmembrane region" description="Helical" evidence="6">
    <location>
        <begin position="346"/>
        <end position="369"/>
    </location>
</feature>
<organism evidence="8 9">
    <name type="scientific">Caballeronia sordidicola</name>
    <name type="common">Burkholderia sordidicola</name>
    <dbReference type="NCBI Taxonomy" id="196367"/>
    <lineage>
        <taxon>Bacteria</taxon>
        <taxon>Pseudomonadati</taxon>
        <taxon>Pseudomonadota</taxon>
        <taxon>Betaproteobacteria</taxon>
        <taxon>Burkholderiales</taxon>
        <taxon>Burkholderiaceae</taxon>
        <taxon>Caballeronia</taxon>
    </lineage>
</organism>
<dbReference type="Proteomes" id="UP000054893">
    <property type="component" value="Unassembled WGS sequence"/>
</dbReference>
<dbReference type="InterPro" id="IPR036259">
    <property type="entry name" value="MFS_trans_sf"/>
</dbReference>
<dbReference type="Pfam" id="PF07690">
    <property type="entry name" value="MFS_1"/>
    <property type="match status" value="1"/>
</dbReference>
<dbReference type="RefSeq" id="WP_060858846.1">
    <property type="nucleotide sequence ID" value="NZ_FCOC02000032.1"/>
</dbReference>
<evidence type="ECO:0000313" key="8">
    <source>
        <dbReference type="EMBL" id="SAL53739.1"/>
    </source>
</evidence>
<proteinExistence type="predicted"/>
<evidence type="ECO:0000256" key="6">
    <source>
        <dbReference type="SAM" id="Phobius"/>
    </source>
</evidence>
<evidence type="ECO:0000259" key="7">
    <source>
        <dbReference type="PROSITE" id="PS50850"/>
    </source>
</evidence>
<feature type="transmembrane region" description="Helical" evidence="6">
    <location>
        <begin position="224"/>
        <end position="245"/>
    </location>
</feature>
<dbReference type="SUPFAM" id="SSF103473">
    <property type="entry name" value="MFS general substrate transporter"/>
    <property type="match status" value="1"/>
</dbReference>
<feature type="transmembrane region" description="Helical" evidence="6">
    <location>
        <begin position="138"/>
        <end position="157"/>
    </location>
</feature>
<dbReference type="GO" id="GO:0022857">
    <property type="term" value="F:transmembrane transporter activity"/>
    <property type="evidence" value="ECO:0007669"/>
    <property type="project" value="InterPro"/>
</dbReference>
<sequence length="403" mass="42442">MHTRVLSACKPWFNWALSVSFVVLVFGFQTGYAITNGDMASSLGLDMADIGLVGFAYTWCFAVSQLVSGALLDRVGARRLLPLACALLTLGATLVASAHSLTALLLAQLPLGLGASFAFIGAGFVGGVWFAPERYGVMFAWVQFVASIAAFLSQITLTQSLVAWSWHAVIYSLAAVAACLTVLMLLMRDPPGWNSNHGWPDAPWLFLRQMGRDLFSVTHVPGMLSNLLIGAVSFGSMLAMGVVWAPRLVEAYGIAQHPARIAAACCWLGMAFGAPLFARIAGRNPKTPLLIGVLLQLGILVVLLGGGAIGVGLLALLLFVFGLAAGASMLCFSIAGTLVGPDKAGIASALVNGSQFVMGGLMMMMPARLMDSSGVLTSLTVLPLMLLIALPLFIWLPTEPKRS</sequence>
<evidence type="ECO:0000256" key="5">
    <source>
        <dbReference type="ARBA" id="ARBA00023136"/>
    </source>
</evidence>
<name>A0A158IBU1_CABSO</name>
<feature type="transmembrane region" description="Helical" evidence="6">
    <location>
        <begin position="113"/>
        <end position="131"/>
    </location>
</feature>
<reference evidence="8 9" key="1">
    <citation type="submission" date="2016-01" db="EMBL/GenBank/DDBJ databases">
        <authorList>
            <person name="Oliw E.H."/>
        </authorList>
    </citation>
    <scope>NUCLEOTIDE SEQUENCE [LARGE SCALE GENOMIC DNA]</scope>
    <source>
        <strain evidence="8">LMG 22029</strain>
    </source>
</reference>
<feature type="transmembrane region" description="Helical" evidence="6">
    <location>
        <begin position="375"/>
        <end position="396"/>
    </location>
</feature>
<feature type="transmembrane region" description="Helical" evidence="6">
    <location>
        <begin position="163"/>
        <end position="186"/>
    </location>
</feature>
<feature type="transmembrane region" description="Helical" evidence="6">
    <location>
        <begin position="315"/>
        <end position="339"/>
    </location>
</feature>
<evidence type="ECO:0000313" key="9">
    <source>
        <dbReference type="Proteomes" id="UP000054893"/>
    </source>
</evidence>